<protein>
    <submittedName>
        <fullName evidence="1">Sodium/hydrogen exchanger 1</fullName>
    </submittedName>
</protein>
<accession>A0ABV0TQI2</accession>
<organism evidence="1 2">
    <name type="scientific">Ilyodon furcidens</name>
    <name type="common">goldbreast splitfin</name>
    <dbReference type="NCBI Taxonomy" id="33524"/>
    <lineage>
        <taxon>Eukaryota</taxon>
        <taxon>Metazoa</taxon>
        <taxon>Chordata</taxon>
        <taxon>Craniata</taxon>
        <taxon>Vertebrata</taxon>
        <taxon>Euteleostomi</taxon>
        <taxon>Actinopterygii</taxon>
        <taxon>Neopterygii</taxon>
        <taxon>Teleostei</taxon>
        <taxon>Neoteleostei</taxon>
        <taxon>Acanthomorphata</taxon>
        <taxon>Ovalentaria</taxon>
        <taxon>Atherinomorphae</taxon>
        <taxon>Cyprinodontiformes</taxon>
        <taxon>Goodeidae</taxon>
        <taxon>Ilyodon</taxon>
    </lineage>
</organism>
<proteinExistence type="predicted"/>
<keyword evidence="2" id="KW-1185">Reference proteome</keyword>
<evidence type="ECO:0000313" key="2">
    <source>
        <dbReference type="Proteomes" id="UP001482620"/>
    </source>
</evidence>
<gene>
    <name evidence="1" type="primary">SLC9A1</name>
    <name evidence="1" type="ORF">ILYODFUR_039082</name>
</gene>
<evidence type="ECO:0000313" key="1">
    <source>
        <dbReference type="EMBL" id="MEQ2235187.1"/>
    </source>
</evidence>
<dbReference type="Gene3D" id="6.10.250.1040">
    <property type="match status" value="1"/>
</dbReference>
<feature type="non-terminal residue" evidence="1">
    <location>
        <position position="1"/>
    </location>
</feature>
<dbReference type="Proteomes" id="UP001482620">
    <property type="component" value="Unassembled WGS sequence"/>
</dbReference>
<comment type="caution">
    <text evidence="1">The sequence shown here is derived from an EMBL/GenBank/DDBJ whole genome shotgun (WGS) entry which is preliminary data.</text>
</comment>
<name>A0ABV0TQI2_9TELE</name>
<reference evidence="1 2" key="1">
    <citation type="submission" date="2021-06" db="EMBL/GenBank/DDBJ databases">
        <authorList>
            <person name="Palmer J.M."/>
        </authorList>
    </citation>
    <scope>NUCLEOTIDE SEQUENCE [LARGE SCALE GENOMIC DNA]</scope>
    <source>
        <strain evidence="2">if_2019</strain>
        <tissue evidence="1">Muscle</tissue>
    </source>
</reference>
<sequence length="54" mass="6260">GMTIRPLVELLAVKRKKESKGSINEEIHTQFLDHLLTGIEDICGHYGHHHWKDK</sequence>
<dbReference type="EMBL" id="JAHRIQ010045781">
    <property type="protein sequence ID" value="MEQ2235187.1"/>
    <property type="molecule type" value="Genomic_DNA"/>
</dbReference>